<evidence type="ECO:0000256" key="6">
    <source>
        <dbReference type="ARBA" id="ARBA00022741"/>
    </source>
</evidence>
<accession>A0A399EX63</accession>
<dbReference type="FunFam" id="3.40.50.300:FF:000019">
    <property type="entry name" value="Translation initiation factor IF-2"/>
    <property type="match status" value="1"/>
</dbReference>
<dbReference type="FunFam" id="2.40.30.10:FF:000008">
    <property type="entry name" value="Translation initiation factor IF-2"/>
    <property type="match status" value="1"/>
</dbReference>
<dbReference type="SUPFAM" id="SSF52156">
    <property type="entry name" value="Initiation factor IF2/eIF5b, domain 3"/>
    <property type="match status" value="1"/>
</dbReference>
<dbReference type="Pfam" id="PF04760">
    <property type="entry name" value="IF2_N"/>
    <property type="match status" value="1"/>
</dbReference>
<keyword evidence="5 10" id="KW-0396">Initiation factor</keyword>
<dbReference type="InterPro" id="IPR053905">
    <property type="entry name" value="EF-G-like_DII"/>
</dbReference>
<dbReference type="Pfam" id="PF03144">
    <property type="entry name" value="GTP_EFTU_D2"/>
    <property type="match status" value="1"/>
</dbReference>
<proteinExistence type="inferred from homology"/>
<dbReference type="SUPFAM" id="SSF50447">
    <property type="entry name" value="Translation proteins"/>
    <property type="match status" value="2"/>
</dbReference>
<dbReference type="InterPro" id="IPR005225">
    <property type="entry name" value="Small_GTP-bd"/>
</dbReference>
<dbReference type="InterPro" id="IPR000795">
    <property type="entry name" value="T_Tr_GTP-bd_dom"/>
</dbReference>
<dbReference type="Pfam" id="PF22042">
    <property type="entry name" value="EF-G_D2"/>
    <property type="match status" value="1"/>
</dbReference>
<evidence type="ECO:0000259" key="13">
    <source>
        <dbReference type="PROSITE" id="PS51722"/>
    </source>
</evidence>
<organism evidence="14 15">
    <name type="scientific">Calidithermus terrae</name>
    <dbReference type="NCBI Taxonomy" id="1408545"/>
    <lineage>
        <taxon>Bacteria</taxon>
        <taxon>Thermotogati</taxon>
        <taxon>Deinococcota</taxon>
        <taxon>Deinococci</taxon>
        <taxon>Thermales</taxon>
        <taxon>Thermaceae</taxon>
        <taxon>Calidithermus</taxon>
    </lineage>
</organism>
<dbReference type="InterPro" id="IPR023115">
    <property type="entry name" value="TIF_IF2_dom3"/>
</dbReference>
<dbReference type="RefSeq" id="WP_119314211.1">
    <property type="nucleotide sequence ID" value="NZ_QXDL01000028.1"/>
</dbReference>
<dbReference type="EMBL" id="QXDL01000028">
    <property type="protein sequence ID" value="RIH88185.1"/>
    <property type="molecule type" value="Genomic_DNA"/>
</dbReference>
<dbReference type="FunFam" id="3.40.50.10050:FF:000001">
    <property type="entry name" value="Translation initiation factor IF-2"/>
    <property type="match status" value="1"/>
</dbReference>
<dbReference type="Proteomes" id="UP000265715">
    <property type="component" value="Unassembled WGS sequence"/>
</dbReference>
<keyword evidence="15" id="KW-1185">Reference proteome</keyword>
<evidence type="ECO:0000256" key="11">
    <source>
        <dbReference type="RuleBase" id="RU000644"/>
    </source>
</evidence>
<dbReference type="Gene3D" id="3.40.50.10050">
    <property type="entry name" value="Translation initiation factor IF- 2, domain 3"/>
    <property type="match status" value="1"/>
</dbReference>
<feature type="domain" description="Tr-type G" evidence="13">
    <location>
        <begin position="71"/>
        <end position="245"/>
    </location>
</feature>
<dbReference type="InterPro" id="IPR036925">
    <property type="entry name" value="TIF_IF2_dom3_sf"/>
</dbReference>
<evidence type="ECO:0000256" key="3">
    <source>
        <dbReference type="ARBA" id="ARBA00020675"/>
    </source>
</evidence>
<dbReference type="GO" id="GO:0005829">
    <property type="term" value="C:cytosol"/>
    <property type="evidence" value="ECO:0007669"/>
    <property type="project" value="TreeGrafter"/>
</dbReference>
<dbReference type="AlphaFoldDB" id="A0A399EX63"/>
<dbReference type="PANTHER" id="PTHR43381">
    <property type="entry name" value="TRANSLATION INITIATION FACTOR IF-2-RELATED"/>
    <property type="match status" value="1"/>
</dbReference>
<dbReference type="InterPro" id="IPR004161">
    <property type="entry name" value="EFTu-like_2"/>
</dbReference>
<dbReference type="InterPro" id="IPR027417">
    <property type="entry name" value="P-loop_NTPase"/>
</dbReference>
<evidence type="ECO:0000313" key="14">
    <source>
        <dbReference type="EMBL" id="RIH88185.1"/>
    </source>
</evidence>
<dbReference type="InterPro" id="IPR009000">
    <property type="entry name" value="Transl_B-barrel_sf"/>
</dbReference>
<dbReference type="InterPro" id="IPR015760">
    <property type="entry name" value="TIF_IF2"/>
</dbReference>
<dbReference type="Pfam" id="PF11987">
    <property type="entry name" value="IF-2"/>
    <property type="match status" value="1"/>
</dbReference>
<dbReference type="CDD" id="cd03692">
    <property type="entry name" value="mtIF2_IVc"/>
    <property type="match status" value="1"/>
</dbReference>
<evidence type="ECO:0000256" key="5">
    <source>
        <dbReference type="ARBA" id="ARBA00022540"/>
    </source>
</evidence>
<dbReference type="PROSITE" id="PS51722">
    <property type="entry name" value="G_TR_2"/>
    <property type="match status" value="1"/>
</dbReference>
<comment type="subcellular location">
    <subcellularLocation>
        <location evidence="1 10 12">Cytoplasm</location>
    </subcellularLocation>
</comment>
<dbReference type="PANTHER" id="PTHR43381:SF5">
    <property type="entry name" value="TR-TYPE G DOMAIN-CONTAINING PROTEIN"/>
    <property type="match status" value="1"/>
</dbReference>
<name>A0A399EX63_9DEIN</name>
<dbReference type="NCBIfam" id="TIGR00231">
    <property type="entry name" value="small_GTP"/>
    <property type="match status" value="1"/>
</dbReference>
<evidence type="ECO:0000256" key="2">
    <source>
        <dbReference type="ARBA" id="ARBA00007733"/>
    </source>
</evidence>
<dbReference type="CDD" id="cd03702">
    <property type="entry name" value="IF2_mtIF2_II"/>
    <property type="match status" value="1"/>
</dbReference>
<keyword evidence="7 10" id="KW-0648">Protein biosynthesis</keyword>
<dbReference type="InterPro" id="IPR006847">
    <property type="entry name" value="IF2_N"/>
</dbReference>
<feature type="binding site" evidence="10">
    <location>
        <begin position="185"/>
        <end position="188"/>
    </location>
    <ligand>
        <name>GTP</name>
        <dbReference type="ChEBI" id="CHEBI:37565"/>
    </ligand>
</feature>
<evidence type="ECO:0000256" key="10">
    <source>
        <dbReference type="HAMAP-Rule" id="MF_00100"/>
    </source>
</evidence>
<dbReference type="FunFam" id="2.40.30.10:FF:000054">
    <property type="entry name" value="Translation initiation factor IF-2"/>
    <property type="match status" value="1"/>
</dbReference>
<evidence type="ECO:0000256" key="1">
    <source>
        <dbReference type="ARBA" id="ARBA00004496"/>
    </source>
</evidence>
<dbReference type="Gene3D" id="1.10.10.2480">
    <property type="match status" value="1"/>
</dbReference>
<dbReference type="GO" id="GO:0003924">
    <property type="term" value="F:GTPase activity"/>
    <property type="evidence" value="ECO:0007669"/>
    <property type="project" value="UniProtKB-UniRule"/>
</dbReference>
<dbReference type="PROSITE" id="PS01176">
    <property type="entry name" value="IF2"/>
    <property type="match status" value="1"/>
</dbReference>
<comment type="function">
    <text evidence="9 10 11">One of the essential components for the initiation of protein synthesis. Protects formylmethionyl-tRNA from spontaneous hydrolysis and promotes its binding to the 30S ribosomal subunits. Also involved in the hydrolysis of GTP during the formation of the 70S ribosomal complex.</text>
</comment>
<protein>
    <recommendedName>
        <fullName evidence="3 10">Translation initiation factor IF-2</fullName>
    </recommendedName>
</protein>
<comment type="similarity">
    <text evidence="2 10 11">Belongs to the TRAFAC class translation factor GTPase superfamily. Classic translation factor GTPase family. IF-2 subfamily.</text>
</comment>
<dbReference type="CDD" id="cd01887">
    <property type="entry name" value="IF2_eIF5B"/>
    <property type="match status" value="1"/>
</dbReference>
<evidence type="ECO:0000313" key="15">
    <source>
        <dbReference type="Proteomes" id="UP000265715"/>
    </source>
</evidence>
<dbReference type="Gene3D" id="2.40.30.10">
    <property type="entry name" value="Translation factors"/>
    <property type="match status" value="2"/>
</dbReference>
<dbReference type="GO" id="GO:0005525">
    <property type="term" value="F:GTP binding"/>
    <property type="evidence" value="ECO:0007669"/>
    <property type="project" value="UniProtKB-KW"/>
</dbReference>
<gene>
    <name evidence="10 14" type="primary">infB</name>
    <name evidence="14" type="ORF">Mterra_01035</name>
</gene>
<feature type="binding site" evidence="10">
    <location>
        <begin position="131"/>
        <end position="135"/>
    </location>
    <ligand>
        <name>GTP</name>
        <dbReference type="ChEBI" id="CHEBI:37565"/>
    </ligand>
</feature>
<dbReference type="InterPro" id="IPR000178">
    <property type="entry name" value="TF_IF2_bacterial-like"/>
</dbReference>
<dbReference type="PRINTS" id="PR00315">
    <property type="entry name" value="ELONGATNFCT"/>
</dbReference>
<keyword evidence="8 10" id="KW-0342">GTP-binding</keyword>
<dbReference type="InterPro" id="IPR044145">
    <property type="entry name" value="IF2_II"/>
</dbReference>
<sequence>MAKVRIYQLAKELGMTNEELLEILDNMGVEYKSHASTLEDETAAAVKELIGEQRLAEEAKKAEEARKAIPHRAPVVVIMGHVDHGKTSLLDYLRKSRIAEKEAGGITQHVGAFEVKVASSSGTAGTVVFIDTPGHEAFTSIRERGAKVADIAVIVIAADDGVMPQTREAIAHAKAAGAKLIFAANKIDLPQANLDKVYQDLMREGIVPVAYGGDAEVLPISAKTGQGVQDLLETILITAELEDLRADPNAEAVGVVIESRVDKQAGVLASLLVQQGTLRVGDYVVAGEHWGKIRAMTDSEGARRNQTGPSTAVQVLGFSELPSAGTTFEWVPDQVAAKEITEERRLEREASAAAPEVNRPRNIADLLRQMQGSEQKEINLILRTDTQGSLEAIQQILAREQNEEVRINLLLAAVGAPSESDVLLASTANGAIFSFGVAPAGSVKKMAEQKGVPLQSFRIIYELIDEVRKMVRGQREPVYKEEVLGQAEVRAVFKLSSGVVAGCMVTSGKITRGADIRVLRKKQEVWKGKIHALKRFKDDVREVAQGFECGITLEGFTDFQEGDVLEASQQVEVVQD</sequence>
<comment type="caution">
    <text evidence="10">Lacks conserved residue(s) required for the propagation of feature annotation.</text>
</comment>
<dbReference type="Pfam" id="PF00009">
    <property type="entry name" value="GTP_EFTU"/>
    <property type="match status" value="1"/>
</dbReference>
<dbReference type="OrthoDB" id="9811804at2"/>
<dbReference type="SUPFAM" id="SSF52540">
    <property type="entry name" value="P-loop containing nucleoside triphosphate hydrolases"/>
    <property type="match status" value="1"/>
</dbReference>
<evidence type="ECO:0000256" key="4">
    <source>
        <dbReference type="ARBA" id="ARBA00022490"/>
    </source>
</evidence>
<dbReference type="NCBIfam" id="TIGR00487">
    <property type="entry name" value="IF-2"/>
    <property type="match status" value="1"/>
</dbReference>
<evidence type="ECO:0000256" key="9">
    <source>
        <dbReference type="ARBA" id="ARBA00025162"/>
    </source>
</evidence>
<reference evidence="14 15" key="1">
    <citation type="submission" date="2018-08" db="EMBL/GenBank/DDBJ databases">
        <title>Meiothermus terrae DSM 26712 genome sequencing project.</title>
        <authorList>
            <person name="Da Costa M.S."/>
            <person name="Albuquerque L."/>
            <person name="Raposo P."/>
            <person name="Froufe H.J.C."/>
            <person name="Barroso C.S."/>
            <person name="Egas C."/>
        </authorList>
    </citation>
    <scope>NUCLEOTIDE SEQUENCE [LARGE SCALE GENOMIC DNA]</scope>
    <source>
        <strain evidence="14 15">DSM 26712</strain>
    </source>
</reference>
<evidence type="ECO:0000256" key="8">
    <source>
        <dbReference type="ARBA" id="ARBA00023134"/>
    </source>
</evidence>
<dbReference type="Gene3D" id="3.40.50.300">
    <property type="entry name" value="P-loop containing nucleotide triphosphate hydrolases"/>
    <property type="match status" value="1"/>
</dbReference>
<evidence type="ECO:0000256" key="12">
    <source>
        <dbReference type="RuleBase" id="RU000645"/>
    </source>
</evidence>
<dbReference type="HAMAP" id="MF_00100_B">
    <property type="entry name" value="IF_2_B"/>
    <property type="match status" value="1"/>
</dbReference>
<dbReference type="GO" id="GO:0003743">
    <property type="term" value="F:translation initiation factor activity"/>
    <property type="evidence" value="ECO:0007669"/>
    <property type="project" value="UniProtKB-UniRule"/>
</dbReference>
<keyword evidence="4 10" id="KW-0963">Cytoplasm</keyword>
<evidence type="ECO:0000256" key="7">
    <source>
        <dbReference type="ARBA" id="ARBA00022917"/>
    </source>
</evidence>
<comment type="caution">
    <text evidence="14">The sequence shown here is derived from an EMBL/GenBank/DDBJ whole genome shotgun (WGS) entry which is preliminary data.</text>
</comment>
<keyword evidence="6 10" id="KW-0547">Nucleotide-binding</keyword>
<feature type="binding site" evidence="10">
    <location>
        <begin position="80"/>
        <end position="87"/>
    </location>
    <ligand>
        <name>GTP</name>
        <dbReference type="ChEBI" id="CHEBI:37565"/>
    </ligand>
</feature>